<organism evidence="1 2">
    <name type="scientific">Lysinibacillus composti</name>
    <dbReference type="NCBI Taxonomy" id="720633"/>
    <lineage>
        <taxon>Bacteria</taxon>
        <taxon>Bacillati</taxon>
        <taxon>Bacillota</taxon>
        <taxon>Bacilli</taxon>
        <taxon>Bacillales</taxon>
        <taxon>Bacillaceae</taxon>
        <taxon>Lysinibacillus</taxon>
    </lineage>
</organism>
<dbReference type="EMBL" id="RRCT01000001">
    <property type="protein sequence ID" value="RQW76160.1"/>
    <property type="molecule type" value="Genomic_DNA"/>
</dbReference>
<protein>
    <submittedName>
        <fullName evidence="1">Uncharacterized protein</fullName>
    </submittedName>
</protein>
<evidence type="ECO:0000313" key="2">
    <source>
        <dbReference type="Proteomes" id="UP000274033"/>
    </source>
</evidence>
<proteinExistence type="predicted"/>
<evidence type="ECO:0000313" key="1">
    <source>
        <dbReference type="EMBL" id="RQW76160.1"/>
    </source>
</evidence>
<dbReference type="AlphaFoldDB" id="A0A3N9UJL0"/>
<dbReference type="Proteomes" id="UP000274033">
    <property type="component" value="Unassembled WGS sequence"/>
</dbReference>
<gene>
    <name evidence="1" type="ORF">EBB45_01015</name>
</gene>
<reference evidence="1 2" key="1">
    <citation type="journal article" date="2013" name="J. Microbiol.">
        <title>Lysinibacillus chungkukjangi sp. nov., isolated from Chungkukjang, Korean fermented soybean food.</title>
        <authorList>
            <person name="Kim S.J."/>
            <person name="Jang Y.H."/>
            <person name="Hamada M."/>
            <person name="Ahn J.H."/>
            <person name="Weon H.Y."/>
            <person name="Suzuki K."/>
            <person name="Whang K.S."/>
            <person name="Kwon S.W."/>
        </authorList>
    </citation>
    <scope>NUCLEOTIDE SEQUENCE [LARGE SCALE GENOMIC DNA]</scope>
    <source>
        <strain evidence="1 2">MCCC 1A12701</strain>
    </source>
</reference>
<comment type="caution">
    <text evidence="1">The sequence shown here is derived from an EMBL/GenBank/DDBJ whole genome shotgun (WGS) entry which is preliminary data.</text>
</comment>
<dbReference type="RefSeq" id="WP_124761721.1">
    <property type="nucleotide sequence ID" value="NZ_JAFBDY010000001.1"/>
</dbReference>
<keyword evidence="2" id="KW-1185">Reference proteome</keyword>
<name>A0A3N9UJL0_9BACI</name>
<sequence length="110" mass="13429">MVDFDIKKFADKLEEQAIPQEKERLIELHHQYYYQNFSMMGEIRELFEGTSIEELKAIYMDVYFSGTEESSWNTLFGEEIELTVDQQTYWNIQSSSHYWKMLKDKKKRFF</sequence>
<accession>A0A3N9UJL0</accession>